<evidence type="ECO:0000256" key="6">
    <source>
        <dbReference type="ARBA" id="ARBA00023136"/>
    </source>
</evidence>
<sequence>MELAVTLFDFFNITGLVAFAVSGVYKGTGKELDILGVSILGFLTALGGGIMRDVIVNRIPVALTGYSDVSFAIGGIAMGILLYRVFQIDISSRTIVKIFDAIGLAAFTVTGALVGIKSELNVVGIIIVAVLTGTGGGMISDLLIGEVPSILREDVYATCAMLGGLLLFILHKLSVPLQLAMFITLFFTLGFRLLAIFKNWHLPRF</sequence>
<keyword evidence="3" id="KW-1003">Cell membrane</keyword>
<feature type="transmembrane region" description="Helical" evidence="7">
    <location>
        <begin position="179"/>
        <end position="197"/>
    </location>
</feature>
<dbReference type="Proteomes" id="UP000187408">
    <property type="component" value="Unassembled WGS sequence"/>
</dbReference>
<dbReference type="GO" id="GO:0005886">
    <property type="term" value="C:plasma membrane"/>
    <property type="evidence" value="ECO:0007669"/>
    <property type="project" value="UniProtKB-SubCell"/>
</dbReference>
<evidence type="ECO:0000256" key="5">
    <source>
        <dbReference type="ARBA" id="ARBA00022989"/>
    </source>
</evidence>
<evidence type="ECO:0000256" key="3">
    <source>
        <dbReference type="ARBA" id="ARBA00022475"/>
    </source>
</evidence>
<feature type="transmembrane region" description="Helical" evidence="7">
    <location>
        <begin position="63"/>
        <end position="86"/>
    </location>
</feature>
<comment type="caution">
    <text evidence="9">The sequence shown here is derived from an EMBL/GenBank/DDBJ whole genome shotgun (WGS) entry which is preliminary data.</text>
</comment>
<keyword evidence="5 7" id="KW-1133">Transmembrane helix</keyword>
<evidence type="ECO:0000256" key="4">
    <source>
        <dbReference type="ARBA" id="ARBA00022692"/>
    </source>
</evidence>
<dbReference type="STRING" id="1914305.BLW93_06700"/>
<gene>
    <name evidence="9" type="ORF">BLW93_06700</name>
</gene>
<feature type="domain" description="Glycine transporter" evidence="8">
    <location>
        <begin position="10"/>
        <end position="83"/>
    </location>
</feature>
<dbReference type="EMBL" id="MOEN01000026">
    <property type="protein sequence ID" value="OMH40140.1"/>
    <property type="molecule type" value="Genomic_DNA"/>
</dbReference>
<protein>
    <recommendedName>
        <fullName evidence="8">Glycine transporter domain-containing protein</fullName>
    </recommendedName>
</protein>
<dbReference type="PANTHER" id="PTHR30506">
    <property type="entry name" value="INNER MEMBRANE PROTEIN"/>
    <property type="match status" value="1"/>
</dbReference>
<organism evidence="9 10">
    <name type="scientific">Desulfurobacterium indicum</name>
    <dbReference type="NCBI Taxonomy" id="1914305"/>
    <lineage>
        <taxon>Bacteria</taxon>
        <taxon>Pseudomonadati</taxon>
        <taxon>Aquificota</taxon>
        <taxon>Aquificia</taxon>
        <taxon>Desulfurobacteriales</taxon>
        <taxon>Desulfurobacteriaceae</taxon>
        <taxon>Desulfurobacterium</taxon>
    </lineage>
</organism>
<evidence type="ECO:0000313" key="9">
    <source>
        <dbReference type="EMBL" id="OMH40140.1"/>
    </source>
</evidence>
<accession>A0A1R1MKB2</accession>
<dbReference type="Pfam" id="PF03458">
    <property type="entry name" value="Gly_transporter"/>
    <property type="match status" value="2"/>
</dbReference>
<comment type="similarity">
    <text evidence="2">Belongs to the UPF0126 family.</text>
</comment>
<keyword evidence="6 7" id="KW-0472">Membrane</keyword>
<keyword evidence="10" id="KW-1185">Reference proteome</keyword>
<keyword evidence="4 7" id="KW-0812">Transmembrane</keyword>
<evidence type="ECO:0000256" key="2">
    <source>
        <dbReference type="ARBA" id="ARBA00008193"/>
    </source>
</evidence>
<evidence type="ECO:0000256" key="1">
    <source>
        <dbReference type="ARBA" id="ARBA00004651"/>
    </source>
</evidence>
<proteinExistence type="inferred from homology"/>
<feature type="transmembrane region" description="Helical" evidence="7">
    <location>
        <begin position="98"/>
        <end position="116"/>
    </location>
</feature>
<dbReference type="PANTHER" id="PTHR30506:SF3">
    <property type="entry name" value="UPF0126 INNER MEMBRANE PROTEIN YADS-RELATED"/>
    <property type="match status" value="1"/>
</dbReference>
<dbReference type="InterPro" id="IPR005115">
    <property type="entry name" value="Gly_transporter"/>
</dbReference>
<feature type="transmembrane region" description="Helical" evidence="7">
    <location>
        <begin position="122"/>
        <end position="143"/>
    </location>
</feature>
<feature type="transmembrane region" description="Helical" evidence="7">
    <location>
        <begin position="32"/>
        <end position="51"/>
    </location>
</feature>
<feature type="domain" description="Glycine transporter" evidence="8">
    <location>
        <begin position="98"/>
        <end position="171"/>
    </location>
</feature>
<evidence type="ECO:0000313" key="10">
    <source>
        <dbReference type="Proteomes" id="UP000187408"/>
    </source>
</evidence>
<dbReference type="AlphaFoldDB" id="A0A1R1MKB2"/>
<evidence type="ECO:0000256" key="7">
    <source>
        <dbReference type="SAM" id="Phobius"/>
    </source>
</evidence>
<reference evidence="9 10" key="1">
    <citation type="submission" date="2016-10" db="EMBL/GenBank/DDBJ databases">
        <title>Genome sequence of a sulfur-reducing bacterium Desulfurobacterium indicum K6013.</title>
        <authorList>
            <person name="Cao J."/>
            <person name="Shao Z."/>
            <person name="Alain K."/>
            <person name="Jebbar M."/>
        </authorList>
    </citation>
    <scope>NUCLEOTIDE SEQUENCE [LARGE SCALE GENOMIC DNA]</scope>
    <source>
        <strain evidence="9 10">K6013</strain>
    </source>
</reference>
<name>A0A1R1MKB2_9BACT</name>
<evidence type="ECO:0000259" key="8">
    <source>
        <dbReference type="Pfam" id="PF03458"/>
    </source>
</evidence>
<feature type="transmembrane region" description="Helical" evidence="7">
    <location>
        <begin position="6"/>
        <end position="25"/>
    </location>
</feature>
<comment type="subcellular location">
    <subcellularLocation>
        <location evidence="1">Cell membrane</location>
        <topology evidence="1">Multi-pass membrane protein</topology>
    </subcellularLocation>
</comment>